<dbReference type="EMBL" id="FNIL01000002">
    <property type="protein sequence ID" value="SDN64554.1"/>
    <property type="molecule type" value="Genomic_DNA"/>
</dbReference>
<protein>
    <submittedName>
        <fullName evidence="1">Uncharacterized protein</fullName>
    </submittedName>
</protein>
<evidence type="ECO:0000313" key="1">
    <source>
        <dbReference type="EMBL" id="SDN64554.1"/>
    </source>
</evidence>
<evidence type="ECO:0000313" key="2">
    <source>
        <dbReference type="Proteomes" id="UP000198778"/>
    </source>
</evidence>
<organism evidence="1 2">
    <name type="scientific">Alkalicoccus daliensis</name>
    <dbReference type="NCBI Taxonomy" id="745820"/>
    <lineage>
        <taxon>Bacteria</taxon>
        <taxon>Bacillati</taxon>
        <taxon>Bacillota</taxon>
        <taxon>Bacilli</taxon>
        <taxon>Bacillales</taxon>
        <taxon>Bacillaceae</taxon>
        <taxon>Alkalicoccus</taxon>
    </lineage>
</organism>
<sequence length="126" mass="14823">MEEIGVPPKRLRNLIGESIEGHIITLAEFVKELDDHPPLLELRVNWPATGAFRAIFFYKEDEFNQYLYFTQAVIKKYTFSQEFEAAVIKSEKMMRNFFESQQKGDDSNDQEKFRRCYADVKASARD</sequence>
<gene>
    <name evidence="1" type="ORF">SAMN04488053_102326</name>
</gene>
<dbReference type="Proteomes" id="UP000198778">
    <property type="component" value="Unassembled WGS sequence"/>
</dbReference>
<accession>A0A1H0D317</accession>
<dbReference type="OrthoDB" id="2972431at2"/>
<dbReference type="AlphaFoldDB" id="A0A1H0D317"/>
<proteinExistence type="predicted"/>
<name>A0A1H0D317_9BACI</name>
<keyword evidence="2" id="KW-1185">Reference proteome</keyword>
<dbReference type="RefSeq" id="WP_090841682.1">
    <property type="nucleotide sequence ID" value="NZ_FNIL01000002.1"/>
</dbReference>
<reference evidence="2" key="1">
    <citation type="submission" date="2016-10" db="EMBL/GenBank/DDBJ databases">
        <authorList>
            <person name="Varghese N."/>
            <person name="Submissions S."/>
        </authorList>
    </citation>
    <scope>NUCLEOTIDE SEQUENCE [LARGE SCALE GENOMIC DNA]</scope>
    <source>
        <strain evidence="2">CGMCC 1.10369</strain>
    </source>
</reference>